<name>A0ABN4TRI3_9BURK</name>
<dbReference type="PANTHER" id="PTHR12277:SF81">
    <property type="entry name" value="PROTEIN ABHD13"/>
    <property type="match status" value="1"/>
</dbReference>
<keyword evidence="3" id="KW-1185">Reference proteome</keyword>
<organism evidence="2 3">
    <name type="scientific">Cupriavidus malaysiensis</name>
    <dbReference type="NCBI Taxonomy" id="367825"/>
    <lineage>
        <taxon>Bacteria</taxon>
        <taxon>Pseudomonadati</taxon>
        <taxon>Pseudomonadota</taxon>
        <taxon>Betaproteobacteria</taxon>
        <taxon>Burkholderiales</taxon>
        <taxon>Burkholderiaceae</taxon>
        <taxon>Cupriavidus</taxon>
    </lineage>
</organism>
<sequence length="306" mass="32392">MTRPSSRKPFPLARWLAGAACAALLVALGREALYLAVEHGAFQPSRLGPLTPEDFGVPSQQSTFDSGDRTLHASFVRAAERDAPALLVYHGDDESLSDWARAQALLYRAGISSFVFDYSGYGASSGHPTVRHLEEDGRQAYQRFLAATAEAPRRYVLGYSLGTGVLLGLIDTLRPAPAGVVIAAGFSSARAAAVATGIVPPWLAPLLPNPWDNEARVHELGLPLLLVHSRSDEVIPFAQAERLARAATGPHRLLALDGLVHNAAIEADEAANFWSPIAASLRSGALAVAPPAHDARPPAGTPARRG</sequence>
<accession>A0ABN4TRI3</accession>
<proteinExistence type="predicted"/>
<dbReference type="InterPro" id="IPR029058">
    <property type="entry name" value="AB_hydrolase_fold"/>
</dbReference>
<dbReference type="RefSeq" id="WP_071072245.1">
    <property type="nucleotide sequence ID" value="NZ_CP017755.1"/>
</dbReference>
<evidence type="ECO:0000313" key="3">
    <source>
        <dbReference type="Proteomes" id="UP000177515"/>
    </source>
</evidence>
<protein>
    <recommendedName>
        <fullName evidence="1">Serine aminopeptidase S33 domain-containing protein</fullName>
    </recommendedName>
</protein>
<feature type="domain" description="Serine aminopeptidase S33" evidence="1">
    <location>
        <begin position="85"/>
        <end position="193"/>
    </location>
</feature>
<evidence type="ECO:0000259" key="1">
    <source>
        <dbReference type="Pfam" id="PF12146"/>
    </source>
</evidence>
<evidence type="ECO:0000313" key="2">
    <source>
        <dbReference type="EMBL" id="AOZ09663.1"/>
    </source>
</evidence>
<dbReference type="Proteomes" id="UP000177515">
    <property type="component" value="Chromosome 2"/>
</dbReference>
<gene>
    <name evidence="2" type="ORF">BKK80_28525</name>
</gene>
<reference evidence="2 3" key="1">
    <citation type="submission" date="2016-10" db="EMBL/GenBank/DDBJ databases">
        <title>Complete genome sequences of three Cupriavidus strains isolated from various Malaysian environments.</title>
        <authorList>
            <person name="Abdullah A.A.-A."/>
            <person name="Shafie N.A.H."/>
            <person name="Lau N.S."/>
        </authorList>
    </citation>
    <scope>NUCLEOTIDE SEQUENCE [LARGE SCALE GENOMIC DNA]</scope>
    <source>
        <strain evidence="2 3">USMAA1020</strain>
    </source>
</reference>
<dbReference type="Gene3D" id="3.40.50.1820">
    <property type="entry name" value="alpha/beta hydrolase"/>
    <property type="match status" value="1"/>
</dbReference>
<dbReference type="SUPFAM" id="SSF53474">
    <property type="entry name" value="alpha/beta-Hydrolases"/>
    <property type="match status" value="1"/>
</dbReference>
<dbReference type="EMBL" id="CP017755">
    <property type="protein sequence ID" value="AOZ09663.1"/>
    <property type="molecule type" value="Genomic_DNA"/>
</dbReference>
<dbReference type="Pfam" id="PF12146">
    <property type="entry name" value="Hydrolase_4"/>
    <property type="match status" value="1"/>
</dbReference>
<dbReference type="PANTHER" id="PTHR12277">
    <property type="entry name" value="ALPHA/BETA HYDROLASE DOMAIN-CONTAINING PROTEIN"/>
    <property type="match status" value="1"/>
</dbReference>
<dbReference type="InterPro" id="IPR022742">
    <property type="entry name" value="Hydrolase_4"/>
</dbReference>